<organism evidence="1">
    <name type="scientific">marine sediment metagenome</name>
    <dbReference type="NCBI Taxonomy" id="412755"/>
    <lineage>
        <taxon>unclassified sequences</taxon>
        <taxon>metagenomes</taxon>
        <taxon>ecological metagenomes</taxon>
    </lineage>
</organism>
<name>X1PMM0_9ZZZZ</name>
<sequence>MSKEGNGKKCPKCGAEGKYYGEHYAATRQLKVDKITVVNVGWQCWNCGHEWGFEALKEPMLTEEEIKEEQELADMGLEDHLESYE</sequence>
<reference evidence="1" key="1">
    <citation type="journal article" date="2014" name="Front. Microbiol.">
        <title>High frequency of phylogenetically diverse reductive dehalogenase-homologous genes in deep subseafloor sedimentary metagenomes.</title>
        <authorList>
            <person name="Kawai M."/>
            <person name="Futagami T."/>
            <person name="Toyoda A."/>
            <person name="Takaki Y."/>
            <person name="Nishi S."/>
            <person name="Hori S."/>
            <person name="Arai W."/>
            <person name="Tsubouchi T."/>
            <person name="Morono Y."/>
            <person name="Uchiyama I."/>
            <person name="Ito T."/>
            <person name="Fujiyama A."/>
            <person name="Inagaki F."/>
            <person name="Takami H."/>
        </authorList>
    </citation>
    <scope>NUCLEOTIDE SEQUENCE</scope>
    <source>
        <strain evidence="1">Expedition CK06-06</strain>
    </source>
</reference>
<gene>
    <name evidence="1" type="ORF">S06H3_57130</name>
</gene>
<comment type="caution">
    <text evidence="1">The sequence shown here is derived from an EMBL/GenBank/DDBJ whole genome shotgun (WGS) entry which is preliminary data.</text>
</comment>
<protein>
    <submittedName>
        <fullName evidence="1">Uncharacterized protein</fullName>
    </submittedName>
</protein>
<evidence type="ECO:0000313" key="1">
    <source>
        <dbReference type="EMBL" id="GAI57492.1"/>
    </source>
</evidence>
<proteinExistence type="predicted"/>
<dbReference type="AlphaFoldDB" id="X1PMM0"/>
<dbReference type="EMBL" id="BARV01036839">
    <property type="protein sequence ID" value="GAI57492.1"/>
    <property type="molecule type" value="Genomic_DNA"/>
</dbReference>
<accession>X1PMM0</accession>